<dbReference type="Pfam" id="PF00494">
    <property type="entry name" value="SQS_PSY"/>
    <property type="match status" value="1"/>
</dbReference>
<evidence type="ECO:0000256" key="4">
    <source>
        <dbReference type="ARBA" id="ARBA00022679"/>
    </source>
</evidence>
<evidence type="ECO:0000256" key="1">
    <source>
        <dbReference type="ARBA" id="ARBA00001946"/>
    </source>
</evidence>
<sequence>MGASSLFFLFVVHPLEFLTLLRFKLFHSPKRDITAPSEHVYTGWDHQTMRRCWEFLDMKSKTIGSVIKQIEGDTARIVCIFYIILRALDTIEDDMTIPEEQKQTLLRSFDEFAMLPGWTFTESSPKEKLRQMLVEFNVIHEELVRLDEPYREIILDITRKMGNGMADYCQRAGVTGQLYIETIADFDLYCHYVAGLVGEGMTCIFAQSGKEAPWLRQQLALANSMGLFLQKIDIIRDYREDIEEDRFYWPKEIWGRQVYGKAVGRPAFNKMEEMYQRGNERQALWVLSGMIVDALRHAIDALDYLHLLQRQSVFNFCAFPQVVDIARLYVCYMNSEVFHGTTNIRKGEAASLVMRSTSPRDVACVFREYACKLRKKANLEDPNYVDLVIELWCEHYYPPNAPAPQPALDGAVPLIFESGSRTRLLELERKAERDDMLEARAREIVTIGQGRSYDIRGRDSAALPSQSVEWNEARKYGEWERTKHVWRAWFNDIACSHKDIMTNFTYVTNNSSVTIRVRYDQGPTHDIDPGKEDHDEYWVHTAEGILVDVPGHSGPRKHFTLGNGRSAIVQDGNPHVLEVWRAQASDHSKREHLVGDLQYQ</sequence>
<dbReference type="AlphaFoldDB" id="J4IAS7"/>
<dbReference type="SUPFAM" id="SSF48576">
    <property type="entry name" value="Terpenoid synthases"/>
    <property type="match status" value="1"/>
</dbReference>
<name>J4IAS7_9APHY</name>
<proteinExistence type="inferred from homology"/>
<evidence type="ECO:0000313" key="7">
    <source>
        <dbReference type="EMBL" id="CCM03431.1"/>
    </source>
</evidence>
<dbReference type="GeneID" id="24098342"/>
<comment type="catalytic activity">
    <reaction evidence="5">
        <text>2 (2E,6E)-farnesyl diphosphate + NADH + H(+) = squalene + 2 diphosphate + NAD(+)</text>
        <dbReference type="Rhea" id="RHEA:32299"/>
        <dbReference type="ChEBI" id="CHEBI:15378"/>
        <dbReference type="ChEBI" id="CHEBI:15440"/>
        <dbReference type="ChEBI" id="CHEBI:33019"/>
        <dbReference type="ChEBI" id="CHEBI:57540"/>
        <dbReference type="ChEBI" id="CHEBI:57945"/>
        <dbReference type="ChEBI" id="CHEBI:175763"/>
        <dbReference type="EC" id="2.5.1.21"/>
    </reaction>
</comment>
<dbReference type="UniPathway" id="UPA00767">
    <property type="reaction ID" value="UER00751"/>
</dbReference>
<comment type="pathway">
    <text evidence="5">Terpene metabolism; lanosterol biosynthesis; lanosterol from farnesyl diphosphate: step 1/3.</text>
</comment>
<dbReference type="PROSITE" id="PS01045">
    <property type="entry name" value="SQUALEN_PHYTOEN_SYN_2"/>
    <property type="match status" value="1"/>
</dbReference>
<dbReference type="GO" id="GO:0006696">
    <property type="term" value="P:ergosterol biosynthetic process"/>
    <property type="evidence" value="ECO:0007669"/>
    <property type="project" value="TreeGrafter"/>
</dbReference>
<dbReference type="GO" id="GO:0045338">
    <property type="term" value="P:farnesyl diphosphate metabolic process"/>
    <property type="evidence" value="ECO:0007669"/>
    <property type="project" value="InterPro"/>
</dbReference>
<dbReference type="Gene3D" id="1.10.600.10">
    <property type="entry name" value="Farnesyl Diphosphate Synthase"/>
    <property type="match status" value="1"/>
</dbReference>
<dbReference type="OrthoDB" id="431150at2759"/>
<accession>J4IAS7</accession>
<feature type="chain" id="PRO_5003778850" description="Squalene synthase" evidence="6">
    <location>
        <begin position="18"/>
        <end position="600"/>
    </location>
</feature>
<feature type="signal peptide" evidence="6">
    <location>
        <begin position="1"/>
        <end position="17"/>
    </location>
</feature>
<dbReference type="NCBIfam" id="TIGR01559">
    <property type="entry name" value="squal_synth"/>
    <property type="match status" value="1"/>
</dbReference>
<dbReference type="GO" id="GO:0055056">
    <property type="term" value="F:D-glucose transmembrane transporter activity"/>
    <property type="evidence" value="ECO:0007669"/>
    <property type="project" value="UniProtKB-UniRule"/>
</dbReference>
<reference evidence="7 8" key="1">
    <citation type="journal article" date="2012" name="Appl. Environ. Microbiol.">
        <title>Short-read sequencing for genomic analysis of the brown rot fungus Fibroporia radiculosa.</title>
        <authorList>
            <person name="Tang J.D."/>
            <person name="Perkins A.D."/>
            <person name="Sonstegard T.S."/>
            <person name="Schroeder S.G."/>
            <person name="Burgess S.C."/>
            <person name="Diehl S.V."/>
        </authorList>
    </citation>
    <scope>NUCLEOTIDE SEQUENCE [LARGE SCALE GENOMIC DNA]</scope>
    <source>
        <strain evidence="7 8">TFFH 294</strain>
    </source>
</reference>
<protein>
    <recommendedName>
        <fullName evidence="3 5">Squalene synthase</fullName>
        <shortName evidence="5">SQS</shortName>
        <shortName evidence="5">SS</shortName>
        <ecNumber evidence="3 5">2.5.1.21</ecNumber>
    </recommendedName>
</protein>
<dbReference type="Proteomes" id="UP000006352">
    <property type="component" value="Unassembled WGS sequence"/>
</dbReference>
<dbReference type="GO" id="GO:0051996">
    <property type="term" value="F:squalene synthase [NAD(P)H] activity"/>
    <property type="evidence" value="ECO:0007669"/>
    <property type="project" value="UniProtKB-UniRule"/>
</dbReference>
<dbReference type="InterPro" id="IPR019845">
    <property type="entry name" value="Squalene/phytoene_synthase_CS"/>
</dbReference>
<dbReference type="HOGENOM" id="CLU_031981_2_2_1"/>
<evidence type="ECO:0000256" key="6">
    <source>
        <dbReference type="SAM" id="SignalP"/>
    </source>
</evidence>
<evidence type="ECO:0000256" key="2">
    <source>
        <dbReference type="ARBA" id="ARBA00006251"/>
    </source>
</evidence>
<dbReference type="InterPro" id="IPR008949">
    <property type="entry name" value="Isoprenoid_synthase_dom_sf"/>
</dbReference>
<dbReference type="PANTHER" id="PTHR11626:SF2">
    <property type="entry name" value="SQUALENE SYNTHASE"/>
    <property type="match status" value="1"/>
</dbReference>
<comment type="cofactor">
    <cofactor evidence="1 5">
        <name>Mg(2+)</name>
        <dbReference type="ChEBI" id="CHEBI:18420"/>
    </cofactor>
</comment>
<dbReference type="InterPro" id="IPR044844">
    <property type="entry name" value="Trans_IPPS_euk-type"/>
</dbReference>
<comment type="function">
    <text evidence="5">Catalyzes the condensation of 2 farnesyl pyrophosphate (FPP) moieties to form squalene.</text>
</comment>
<dbReference type="FunCoup" id="J4IAS7">
    <property type="interactions" value="216"/>
</dbReference>
<dbReference type="InterPro" id="IPR033904">
    <property type="entry name" value="Trans_IPPS_HH"/>
</dbReference>
<evidence type="ECO:0000256" key="5">
    <source>
        <dbReference type="RuleBase" id="RU368088"/>
    </source>
</evidence>
<dbReference type="EMBL" id="HE797114">
    <property type="protein sequence ID" value="CCM03431.1"/>
    <property type="molecule type" value="Genomic_DNA"/>
</dbReference>
<dbReference type="STRING" id="599839.J4IAS7"/>
<keyword evidence="4 5" id="KW-0808">Transferase</keyword>
<dbReference type="CDD" id="cd00683">
    <property type="entry name" value="Trans_IPPS_HH"/>
    <property type="match status" value="1"/>
</dbReference>
<comment type="similarity">
    <text evidence="2 5">Belongs to the phytoene/squalene synthase family.</text>
</comment>
<organism evidence="7 8">
    <name type="scientific">Fibroporia radiculosa</name>
    <dbReference type="NCBI Taxonomy" id="599839"/>
    <lineage>
        <taxon>Eukaryota</taxon>
        <taxon>Fungi</taxon>
        <taxon>Dikarya</taxon>
        <taxon>Basidiomycota</taxon>
        <taxon>Agaricomycotina</taxon>
        <taxon>Agaricomycetes</taxon>
        <taxon>Polyporales</taxon>
        <taxon>Fibroporiaceae</taxon>
        <taxon>Fibroporia</taxon>
    </lineage>
</organism>
<dbReference type="InterPro" id="IPR002060">
    <property type="entry name" value="Squ/phyt_synthse"/>
</dbReference>
<dbReference type="InterPro" id="IPR006449">
    <property type="entry name" value="Squal_synth-like"/>
</dbReference>
<dbReference type="FunFam" id="1.10.600.10:FF:000023">
    <property type="entry name" value="Squalene synthase"/>
    <property type="match status" value="1"/>
</dbReference>
<dbReference type="GO" id="GO:0005789">
    <property type="term" value="C:endoplasmic reticulum membrane"/>
    <property type="evidence" value="ECO:0007669"/>
    <property type="project" value="TreeGrafter"/>
</dbReference>
<comment type="catalytic activity">
    <reaction evidence="5">
        <text>2 (2E,6E)-farnesyl diphosphate + NADPH + H(+) = squalene + 2 diphosphate + NADP(+)</text>
        <dbReference type="Rhea" id="RHEA:32295"/>
        <dbReference type="ChEBI" id="CHEBI:15378"/>
        <dbReference type="ChEBI" id="CHEBI:15440"/>
        <dbReference type="ChEBI" id="CHEBI:33019"/>
        <dbReference type="ChEBI" id="CHEBI:57783"/>
        <dbReference type="ChEBI" id="CHEBI:58349"/>
        <dbReference type="ChEBI" id="CHEBI:175763"/>
        <dbReference type="EC" id="2.5.1.21"/>
    </reaction>
</comment>
<dbReference type="RefSeq" id="XP_012182714.1">
    <property type="nucleotide sequence ID" value="XM_012327324.1"/>
</dbReference>
<keyword evidence="6" id="KW-0732">Signal</keyword>
<gene>
    <name evidence="7" type="ORF">FIBRA_05564</name>
</gene>
<evidence type="ECO:0000256" key="3">
    <source>
        <dbReference type="ARBA" id="ARBA00012373"/>
    </source>
</evidence>
<evidence type="ECO:0000313" key="8">
    <source>
        <dbReference type="Proteomes" id="UP000006352"/>
    </source>
</evidence>
<dbReference type="PANTHER" id="PTHR11626">
    <property type="entry name" value="FARNESYL-DIPHOSPHATE FARNESYLTRANSFERASE"/>
    <property type="match status" value="1"/>
</dbReference>
<dbReference type="InParanoid" id="J4IAS7"/>
<dbReference type="EC" id="2.5.1.21" evidence="3 5"/>
<keyword evidence="8" id="KW-1185">Reference proteome</keyword>
<dbReference type="PROSITE" id="PS01044">
    <property type="entry name" value="SQUALEN_PHYTOEN_SYN_1"/>
    <property type="match status" value="1"/>
</dbReference>